<dbReference type="Pfam" id="PF05186">
    <property type="entry name" value="Dpy-30"/>
    <property type="match status" value="1"/>
</dbReference>
<dbReference type="GeneID" id="29983906"/>
<keyword evidence="6" id="KW-1185">Reference proteome</keyword>
<dbReference type="EMBL" id="JPDN02000010">
    <property type="protein sequence ID" value="PON27487.1"/>
    <property type="molecule type" value="Genomic_DNA"/>
</dbReference>
<feature type="compositionally biased region" description="Polar residues" evidence="4">
    <location>
        <begin position="39"/>
        <end position="55"/>
    </location>
</feature>
<evidence type="ECO:0000256" key="3">
    <source>
        <dbReference type="ARBA" id="ARBA00023242"/>
    </source>
</evidence>
<dbReference type="STRING" id="398673.A0A2P4ZT86"/>
<dbReference type="InterPro" id="IPR049629">
    <property type="entry name" value="DPY30_SDC1_DD"/>
</dbReference>
<comment type="caution">
    <text evidence="5">The sequence shown here is derived from an EMBL/GenBank/DDBJ whole genome shotgun (WGS) entry which is preliminary data.</text>
</comment>
<feature type="region of interest" description="Disordered" evidence="4">
    <location>
        <begin position="38"/>
        <end position="105"/>
    </location>
</feature>
<comment type="similarity">
    <text evidence="2">Belongs to the dpy-30 family.</text>
</comment>
<feature type="compositionally biased region" description="Low complexity" evidence="4">
    <location>
        <begin position="64"/>
        <end position="81"/>
    </location>
</feature>
<proteinExistence type="inferred from homology"/>
<keyword evidence="3" id="KW-0539">Nucleus</keyword>
<dbReference type="Gene3D" id="1.20.890.10">
    <property type="entry name" value="cAMP-dependent protein kinase regulatory subunit, dimerization-anchoring domain"/>
    <property type="match status" value="1"/>
</dbReference>
<name>A0A2P4ZT86_9HYPO</name>
<reference evidence="5 6" key="1">
    <citation type="journal article" date="2016" name="Genome Announc.">
        <title>Draft Whole-Genome Sequence of Trichoderma gamsii T6085, a Promising Biocontrol Agent of Fusarium Head Blight on Wheat.</title>
        <authorList>
            <person name="Baroncelli R."/>
            <person name="Zapparata A."/>
            <person name="Piaggeschi G."/>
            <person name="Sarrocco S."/>
            <person name="Vannacci G."/>
        </authorList>
    </citation>
    <scope>NUCLEOTIDE SEQUENCE [LARGE SCALE GENOMIC DNA]</scope>
    <source>
        <strain evidence="5 6">T6085</strain>
    </source>
</reference>
<dbReference type="Proteomes" id="UP000054821">
    <property type="component" value="Unassembled WGS sequence"/>
</dbReference>
<protein>
    <recommendedName>
        <fullName evidence="7">Dpy-30 domain-containing protein</fullName>
    </recommendedName>
</protein>
<evidence type="ECO:0008006" key="7">
    <source>
        <dbReference type="Google" id="ProtNLM"/>
    </source>
</evidence>
<organism evidence="5 6">
    <name type="scientific">Trichoderma gamsii</name>
    <dbReference type="NCBI Taxonomy" id="398673"/>
    <lineage>
        <taxon>Eukaryota</taxon>
        <taxon>Fungi</taxon>
        <taxon>Dikarya</taxon>
        <taxon>Ascomycota</taxon>
        <taxon>Pezizomycotina</taxon>
        <taxon>Sordariomycetes</taxon>
        <taxon>Hypocreomycetidae</taxon>
        <taxon>Hypocreales</taxon>
        <taxon>Hypocreaceae</taxon>
        <taxon>Trichoderma</taxon>
    </lineage>
</organism>
<evidence type="ECO:0000256" key="4">
    <source>
        <dbReference type="SAM" id="MobiDB-lite"/>
    </source>
</evidence>
<gene>
    <name evidence="5" type="ORF">TGAM01_v203868</name>
</gene>
<evidence type="ECO:0000313" key="5">
    <source>
        <dbReference type="EMBL" id="PON27487.1"/>
    </source>
</evidence>
<evidence type="ECO:0000256" key="2">
    <source>
        <dbReference type="ARBA" id="ARBA00010849"/>
    </source>
</evidence>
<comment type="subcellular location">
    <subcellularLocation>
        <location evidence="1">Nucleus</location>
    </subcellularLocation>
</comment>
<accession>A0A2P4ZT86</accession>
<dbReference type="AlphaFoldDB" id="A0A2P4ZT86"/>
<dbReference type="InterPro" id="IPR007858">
    <property type="entry name" value="Dpy-30_motif"/>
</dbReference>
<dbReference type="CDD" id="cd22965">
    <property type="entry name" value="DD_DPY30_SDC1"/>
    <property type="match status" value="1"/>
</dbReference>
<sequence length="165" mass="17551">MAAFSIPLSSLQTTNWQRLHSVIMADEDARTTLDVPQVSVPNNEAPSTQQNQGHGTPQRDVVMADVPADQAQSPAPAAFAPSPAPGRTGTPAHGSRAASAHPDPGFTMPTEASLHGDSTRRYLNTKVTGALLEGMKMLAKEKPEDPLRVLGEYLIQKSKELESTG</sequence>
<dbReference type="GO" id="GO:0005634">
    <property type="term" value="C:nucleus"/>
    <property type="evidence" value="ECO:0007669"/>
    <property type="project" value="UniProtKB-SubCell"/>
</dbReference>
<dbReference type="RefSeq" id="XP_018662874.2">
    <property type="nucleotide sequence ID" value="XM_018803823.2"/>
</dbReference>
<evidence type="ECO:0000313" key="6">
    <source>
        <dbReference type="Proteomes" id="UP000054821"/>
    </source>
</evidence>
<evidence type="ECO:0000256" key="1">
    <source>
        <dbReference type="ARBA" id="ARBA00004123"/>
    </source>
</evidence>